<reference evidence="5" key="1">
    <citation type="submission" date="2019-06" db="EMBL/GenBank/DDBJ databases">
        <authorList>
            <person name="Murdoch R.W."/>
            <person name="Fathepure B."/>
        </authorList>
    </citation>
    <scope>NUCLEOTIDE SEQUENCE</scope>
</reference>
<dbReference type="GO" id="GO:0005524">
    <property type="term" value="F:ATP binding"/>
    <property type="evidence" value="ECO:0007669"/>
    <property type="project" value="UniProtKB-KW"/>
</dbReference>
<dbReference type="PANTHER" id="PTHR12835">
    <property type="entry name" value="BIOTIN PROTEIN LIGASE"/>
    <property type="match status" value="1"/>
</dbReference>
<evidence type="ECO:0000259" key="4">
    <source>
        <dbReference type="PROSITE" id="PS51733"/>
    </source>
</evidence>
<feature type="domain" description="BPL/LPL catalytic" evidence="4">
    <location>
        <begin position="75"/>
        <end position="263"/>
    </location>
</feature>
<sequence>MSTENAGDGTSASRRVLAALADGEVHSGQALAANAGVSRAAVWKAVEALRRAGHEIVAEPGRGYRAVAPYVPLSKARIRDALTGVNAPELQVLESIDSTNAELRRSPPEAGRVGIVIAERQTAGTGRLGRAWASPPGGVYISVSWPYRNLERGPTGLTLAVGVCVAERLRALGVGRAAVKWPNDVWVDGRKLAGILTELSGDPTGQCRVVVGIGVNWRSGDAEDGSGLAAPSVGVADIVSELDRNTLAAGVVNAVVEACATVPARTATLLAERWPGVDLLAGQAVVIHLSDRREEGTARGIDTDGALLVETPGGVSRFFSGDVRVRPA</sequence>
<evidence type="ECO:0000313" key="5">
    <source>
        <dbReference type="EMBL" id="QEA06257.1"/>
    </source>
</evidence>
<dbReference type="InterPro" id="IPR004408">
    <property type="entry name" value="Biotin_CoA_COase_ligase"/>
</dbReference>
<gene>
    <name evidence="5" type="primary">birA</name>
    <name evidence="5" type="ORF">KBTEX_02587</name>
</gene>
<evidence type="ECO:0000256" key="2">
    <source>
        <dbReference type="ARBA" id="ARBA00022741"/>
    </source>
</evidence>
<dbReference type="InterPro" id="IPR036390">
    <property type="entry name" value="WH_DNA-bd_sf"/>
</dbReference>
<dbReference type="SUPFAM" id="SSF55681">
    <property type="entry name" value="Class II aaRS and biotin synthetases"/>
    <property type="match status" value="1"/>
</dbReference>
<evidence type="ECO:0000256" key="1">
    <source>
        <dbReference type="ARBA" id="ARBA00022598"/>
    </source>
</evidence>
<dbReference type="PROSITE" id="PS51733">
    <property type="entry name" value="BPL_LPL_CATALYTIC"/>
    <property type="match status" value="1"/>
</dbReference>
<dbReference type="HAMAP" id="MF_00978">
    <property type="entry name" value="Bifunct_BirA"/>
    <property type="match status" value="1"/>
</dbReference>
<dbReference type="InterPro" id="IPR004143">
    <property type="entry name" value="BPL_LPL_catalytic"/>
</dbReference>
<dbReference type="GO" id="GO:0004077">
    <property type="term" value="F:biotin--[biotin carboxyl-carrier protein] ligase activity"/>
    <property type="evidence" value="ECO:0007669"/>
    <property type="project" value="UniProtKB-EC"/>
</dbReference>
<dbReference type="Gene3D" id="2.30.30.100">
    <property type="match status" value="1"/>
</dbReference>
<dbReference type="Pfam" id="PF02237">
    <property type="entry name" value="BPL_C"/>
    <property type="match status" value="1"/>
</dbReference>
<dbReference type="InterPro" id="IPR036388">
    <property type="entry name" value="WH-like_DNA-bd_sf"/>
</dbReference>
<dbReference type="CDD" id="cd16442">
    <property type="entry name" value="BPL"/>
    <property type="match status" value="1"/>
</dbReference>
<dbReference type="InterPro" id="IPR030855">
    <property type="entry name" value="Bifunct_BirA"/>
</dbReference>
<dbReference type="InterPro" id="IPR008988">
    <property type="entry name" value="Transcriptional_repressor_C"/>
</dbReference>
<dbReference type="InterPro" id="IPR045864">
    <property type="entry name" value="aa-tRNA-synth_II/BPL/LPL"/>
</dbReference>
<dbReference type="NCBIfam" id="TIGR00121">
    <property type="entry name" value="birA_ligase"/>
    <property type="match status" value="1"/>
</dbReference>
<dbReference type="SUPFAM" id="SSF50037">
    <property type="entry name" value="C-terminal domain of transcriptional repressors"/>
    <property type="match status" value="1"/>
</dbReference>
<dbReference type="Pfam" id="PF08279">
    <property type="entry name" value="HTH_11"/>
    <property type="match status" value="1"/>
</dbReference>
<name>A0A5B8RHQ8_9ZZZZ</name>
<protein>
    <submittedName>
        <fullName evidence="5">Bifunctional ligase/repressor BirA</fullName>
        <ecNumber evidence="5">6.3.4.15</ecNumber>
    </submittedName>
</protein>
<dbReference type="EMBL" id="MN079133">
    <property type="protein sequence ID" value="QEA06257.1"/>
    <property type="molecule type" value="Genomic_DNA"/>
</dbReference>
<dbReference type="InterPro" id="IPR013196">
    <property type="entry name" value="HTH_11"/>
</dbReference>
<dbReference type="AlphaFoldDB" id="A0A5B8RHQ8"/>
<dbReference type="Pfam" id="PF03099">
    <property type="entry name" value="BPL_LplA_LipB"/>
    <property type="match status" value="1"/>
</dbReference>
<dbReference type="GO" id="GO:0006355">
    <property type="term" value="P:regulation of DNA-templated transcription"/>
    <property type="evidence" value="ECO:0007669"/>
    <property type="project" value="InterPro"/>
</dbReference>
<proteinExistence type="inferred from homology"/>
<dbReference type="EC" id="6.3.4.15" evidence="5"/>
<accession>A0A5B8RHQ8</accession>
<keyword evidence="1 5" id="KW-0436">Ligase</keyword>
<dbReference type="PANTHER" id="PTHR12835:SF5">
    <property type="entry name" value="BIOTIN--PROTEIN LIGASE"/>
    <property type="match status" value="1"/>
</dbReference>
<keyword evidence="3" id="KW-0067">ATP-binding</keyword>
<organism evidence="5">
    <name type="scientific">uncultured organism</name>
    <dbReference type="NCBI Taxonomy" id="155900"/>
    <lineage>
        <taxon>unclassified sequences</taxon>
        <taxon>environmental samples</taxon>
    </lineage>
</organism>
<keyword evidence="2" id="KW-0547">Nucleotide-binding</keyword>
<dbReference type="Gene3D" id="1.10.10.10">
    <property type="entry name" value="Winged helix-like DNA-binding domain superfamily/Winged helix DNA-binding domain"/>
    <property type="match status" value="1"/>
</dbReference>
<dbReference type="Gene3D" id="3.30.930.10">
    <property type="entry name" value="Bira Bifunctional Protein, Domain 2"/>
    <property type="match status" value="1"/>
</dbReference>
<dbReference type="InterPro" id="IPR003142">
    <property type="entry name" value="BPL_C"/>
</dbReference>
<evidence type="ECO:0000256" key="3">
    <source>
        <dbReference type="ARBA" id="ARBA00022840"/>
    </source>
</evidence>
<dbReference type="SUPFAM" id="SSF46785">
    <property type="entry name" value="Winged helix' DNA-binding domain"/>
    <property type="match status" value="1"/>
</dbReference>